<accession>A0AAN6VV30</accession>
<reference evidence="6" key="1">
    <citation type="journal article" date="2023" name="Mol. Phylogenet. Evol.">
        <title>Genome-scale phylogeny and comparative genomics of the fungal order Sordariales.</title>
        <authorList>
            <person name="Hensen N."/>
            <person name="Bonometti L."/>
            <person name="Westerberg I."/>
            <person name="Brannstrom I.O."/>
            <person name="Guillou S."/>
            <person name="Cros-Aarteil S."/>
            <person name="Calhoun S."/>
            <person name="Haridas S."/>
            <person name="Kuo A."/>
            <person name="Mondo S."/>
            <person name="Pangilinan J."/>
            <person name="Riley R."/>
            <person name="LaButti K."/>
            <person name="Andreopoulos B."/>
            <person name="Lipzen A."/>
            <person name="Chen C."/>
            <person name="Yan M."/>
            <person name="Daum C."/>
            <person name="Ng V."/>
            <person name="Clum A."/>
            <person name="Steindorff A."/>
            <person name="Ohm R.A."/>
            <person name="Martin F."/>
            <person name="Silar P."/>
            <person name="Natvig D.O."/>
            <person name="Lalanne C."/>
            <person name="Gautier V."/>
            <person name="Ament-Velasquez S.L."/>
            <person name="Kruys A."/>
            <person name="Hutchinson M.I."/>
            <person name="Powell A.J."/>
            <person name="Barry K."/>
            <person name="Miller A.N."/>
            <person name="Grigoriev I.V."/>
            <person name="Debuchy R."/>
            <person name="Gladieux P."/>
            <person name="Hiltunen Thoren M."/>
            <person name="Johannesson H."/>
        </authorList>
    </citation>
    <scope>NUCLEOTIDE SEQUENCE</scope>
    <source>
        <strain evidence="6">CBS 538.74</strain>
    </source>
</reference>
<feature type="region of interest" description="Disordered" evidence="4">
    <location>
        <begin position="680"/>
        <end position="743"/>
    </location>
</feature>
<dbReference type="PANTHER" id="PTHR14017">
    <property type="entry name" value="LYSINE-SPECIFIC DEMETHYLASE"/>
    <property type="match status" value="1"/>
</dbReference>
<keyword evidence="3" id="KW-0802">TPR repeat</keyword>
<feature type="domain" description="Ubiquitin-like" evidence="5">
    <location>
        <begin position="300"/>
        <end position="381"/>
    </location>
</feature>
<dbReference type="PANTHER" id="PTHR14017:SF28">
    <property type="entry name" value="CHROMOSOME UNDETERMINED SCAFFOLD_98, WHOLE GENOME SHOTGUN SEQUENCE"/>
    <property type="match status" value="1"/>
</dbReference>
<dbReference type="Gene3D" id="1.25.40.10">
    <property type="entry name" value="Tetratricopeptide repeat domain"/>
    <property type="match status" value="1"/>
</dbReference>
<dbReference type="InterPro" id="IPR019734">
    <property type="entry name" value="TPR_rpt"/>
</dbReference>
<dbReference type="Proteomes" id="UP001302745">
    <property type="component" value="Unassembled WGS sequence"/>
</dbReference>
<dbReference type="Pfam" id="PF22893">
    <property type="entry name" value="ULD_2"/>
    <property type="match status" value="1"/>
</dbReference>
<dbReference type="SMART" id="SM00028">
    <property type="entry name" value="TPR"/>
    <property type="match status" value="3"/>
</dbReference>
<evidence type="ECO:0000259" key="5">
    <source>
        <dbReference type="Pfam" id="PF22893"/>
    </source>
</evidence>
<dbReference type="EMBL" id="MU856843">
    <property type="protein sequence ID" value="KAK4157975.1"/>
    <property type="molecule type" value="Genomic_DNA"/>
</dbReference>
<evidence type="ECO:0000256" key="1">
    <source>
        <dbReference type="ARBA" id="ARBA00004123"/>
    </source>
</evidence>
<feature type="compositionally biased region" description="Basic and acidic residues" evidence="4">
    <location>
        <begin position="680"/>
        <end position="690"/>
    </location>
</feature>
<feature type="repeat" description="TPR" evidence="3">
    <location>
        <begin position="574"/>
        <end position="607"/>
    </location>
</feature>
<evidence type="ECO:0000313" key="7">
    <source>
        <dbReference type="Proteomes" id="UP001302745"/>
    </source>
</evidence>
<reference evidence="6" key="2">
    <citation type="submission" date="2023-05" db="EMBL/GenBank/DDBJ databases">
        <authorList>
            <consortium name="Lawrence Berkeley National Laboratory"/>
            <person name="Steindorff A."/>
            <person name="Hensen N."/>
            <person name="Bonometti L."/>
            <person name="Westerberg I."/>
            <person name="Brannstrom I.O."/>
            <person name="Guillou S."/>
            <person name="Cros-Aarteil S."/>
            <person name="Calhoun S."/>
            <person name="Haridas S."/>
            <person name="Kuo A."/>
            <person name="Mondo S."/>
            <person name="Pangilinan J."/>
            <person name="Riley R."/>
            <person name="Labutti K."/>
            <person name="Andreopoulos B."/>
            <person name="Lipzen A."/>
            <person name="Chen C."/>
            <person name="Yanf M."/>
            <person name="Daum C."/>
            <person name="Ng V."/>
            <person name="Clum A."/>
            <person name="Ohm R."/>
            <person name="Martin F."/>
            <person name="Silar P."/>
            <person name="Natvig D."/>
            <person name="Lalanne C."/>
            <person name="Gautier V."/>
            <person name="Ament-Velasquez S.L."/>
            <person name="Kruys A."/>
            <person name="Hutchinson M.I."/>
            <person name="Powell A.J."/>
            <person name="Barry K."/>
            <person name="Miller A.N."/>
            <person name="Grigoriev I.V."/>
            <person name="Debuchy R."/>
            <person name="Gladieux P."/>
            <person name="Thoren M.H."/>
            <person name="Johannesson H."/>
        </authorList>
    </citation>
    <scope>NUCLEOTIDE SEQUENCE</scope>
    <source>
        <strain evidence="6">CBS 538.74</strain>
    </source>
</reference>
<evidence type="ECO:0000256" key="4">
    <source>
        <dbReference type="SAM" id="MobiDB-lite"/>
    </source>
</evidence>
<gene>
    <name evidence="6" type="ORF">C8A00DRAFT_29046</name>
</gene>
<dbReference type="InterPro" id="IPR051630">
    <property type="entry name" value="Corepressor-Demethylase"/>
</dbReference>
<name>A0AAN6VV30_9PEZI</name>
<comment type="subcellular location">
    <subcellularLocation>
        <location evidence="1">Nucleus</location>
    </subcellularLocation>
</comment>
<dbReference type="InterPro" id="IPR054464">
    <property type="entry name" value="ULD_fung"/>
</dbReference>
<keyword evidence="7" id="KW-1185">Reference proteome</keyword>
<sequence>MASAGEIIAILGLFERVAVELRNYKDAPAHFQHLRVELDLLRSTLRHALQLRPESDDERQVLDKVGAIAMHCLQPLQALADKMRTKDGSLGHFRTTRNLVNIGTRVHWSLIARKDVDELRKTILAEMVAINMLLSAQQLTQIKRLSSAVKGMESAQSALVEKHSNALMQQTSSIFSIVAAMPNVIADFQTITVEHAAKQSVQGQALQRGLDAVMKHMEALSLTTKNTWTAAQHHTAAMGRMVKRLGALMNDIRALFIFLATCSQEMLAAIGRNTRLLLDIASQMKRVVHAIEAMPRSLGVDIIRLDDALGDTWGLPLQACGSWESFCDILRLVVFAGRPGLGRVASGQFSITLASSGTRLDPDDWIYFVRSDMHIEQAMVIPRANTKPKECPFPSCAGAILGVDGPKTCSTCGRQATIRKRITSVVKLENELEQRPEEPLDIRPERPGEDLPPMMQLADEEYQHFRRVQIQEPVQPVQHIDEALRRLEEDNTDAAANAFIGLRMLCLAEESYHQIEADPFHFEEATRYLDTAIRSEPNVAEHWYLIGRAYLGLGEYPRAYEALQQAVYRNGRVPAFWTTVGILYYRINQYRDALDAIARAINLNSVQYVTWRNVGVLYDKNGNSPADAMDAFERCLSLCHLPQVEARLQFLQRYTTDKLSAGPPPDDYMIHLMMESKLESISNEEDHSEGAEILIKPLTASDNPGRGRAQETDDDEDDDDESAHSVVWETTDDSEWESELDEY</sequence>
<evidence type="ECO:0000256" key="3">
    <source>
        <dbReference type="PROSITE-ProRule" id="PRU00339"/>
    </source>
</evidence>
<feature type="compositionally biased region" description="Acidic residues" evidence="4">
    <location>
        <begin position="712"/>
        <end position="721"/>
    </location>
</feature>
<dbReference type="PROSITE" id="PS50005">
    <property type="entry name" value="TPR"/>
    <property type="match status" value="2"/>
</dbReference>
<comment type="caution">
    <text evidence="6">The sequence shown here is derived from an EMBL/GenBank/DDBJ whole genome shotgun (WGS) entry which is preliminary data.</text>
</comment>
<feature type="repeat" description="TPR" evidence="3">
    <location>
        <begin position="540"/>
        <end position="573"/>
    </location>
</feature>
<dbReference type="SUPFAM" id="SSF48452">
    <property type="entry name" value="TPR-like"/>
    <property type="match status" value="1"/>
</dbReference>
<dbReference type="InterPro" id="IPR011990">
    <property type="entry name" value="TPR-like_helical_dom_sf"/>
</dbReference>
<protein>
    <recommendedName>
        <fullName evidence="5">Ubiquitin-like domain-containing protein</fullName>
    </recommendedName>
</protein>
<evidence type="ECO:0000313" key="6">
    <source>
        <dbReference type="EMBL" id="KAK4157975.1"/>
    </source>
</evidence>
<keyword evidence="2" id="KW-0539">Nucleus</keyword>
<feature type="compositionally biased region" description="Acidic residues" evidence="4">
    <location>
        <begin position="730"/>
        <end position="743"/>
    </location>
</feature>
<dbReference type="Pfam" id="PF13432">
    <property type="entry name" value="TPR_16"/>
    <property type="match status" value="1"/>
</dbReference>
<dbReference type="GO" id="GO:0005634">
    <property type="term" value="C:nucleus"/>
    <property type="evidence" value="ECO:0007669"/>
    <property type="project" value="UniProtKB-SubCell"/>
</dbReference>
<organism evidence="6 7">
    <name type="scientific">Chaetomidium leptoderma</name>
    <dbReference type="NCBI Taxonomy" id="669021"/>
    <lineage>
        <taxon>Eukaryota</taxon>
        <taxon>Fungi</taxon>
        <taxon>Dikarya</taxon>
        <taxon>Ascomycota</taxon>
        <taxon>Pezizomycotina</taxon>
        <taxon>Sordariomycetes</taxon>
        <taxon>Sordariomycetidae</taxon>
        <taxon>Sordariales</taxon>
        <taxon>Chaetomiaceae</taxon>
        <taxon>Chaetomidium</taxon>
    </lineage>
</organism>
<dbReference type="AlphaFoldDB" id="A0AAN6VV30"/>
<evidence type="ECO:0000256" key="2">
    <source>
        <dbReference type="ARBA" id="ARBA00023242"/>
    </source>
</evidence>
<proteinExistence type="predicted"/>